<dbReference type="Proteomes" id="UP000076580">
    <property type="component" value="Chromosome 01"/>
</dbReference>
<name>A0A151GSM1_DRECN</name>
<feature type="compositionally biased region" description="Basic and acidic residues" evidence="1">
    <location>
        <begin position="85"/>
        <end position="94"/>
    </location>
</feature>
<reference evidence="2 3" key="1">
    <citation type="journal article" date="2016" name="Sci. Rep.">
        <title>Insights into Adaptations to a Near-Obligate Nematode Endoparasitic Lifestyle from the Finished Genome of Drechmeria coniospora.</title>
        <authorList>
            <person name="Zhang L."/>
            <person name="Zhou Z."/>
            <person name="Guo Q."/>
            <person name="Fokkens L."/>
            <person name="Miskei M."/>
            <person name="Pocsi I."/>
            <person name="Zhang W."/>
            <person name="Chen M."/>
            <person name="Wang L."/>
            <person name="Sun Y."/>
            <person name="Donzelli B.G."/>
            <person name="Gibson D.M."/>
            <person name="Nelson D.R."/>
            <person name="Luo J.G."/>
            <person name="Rep M."/>
            <person name="Liu H."/>
            <person name="Yang S."/>
            <person name="Wang J."/>
            <person name="Krasnoff S.B."/>
            <person name="Xu Y."/>
            <person name="Molnar I."/>
            <person name="Lin M."/>
        </authorList>
    </citation>
    <scope>NUCLEOTIDE SEQUENCE [LARGE SCALE GENOMIC DNA]</scope>
    <source>
        <strain evidence="2 3">ARSEF 6962</strain>
    </source>
</reference>
<sequence>MSSTSRGAAPSWVETRNKQIFSCRQLTLSLRKVAFAFSPVVPPKRLRTPPLLPAPVHTGTVRCPSSSSILYTSLASPHLVFPTVWRDDGRGDGKLRRRKPDLRASPDCNRPASSQGDTTQQRSAPLDSKLQPFDRRSPSAVSPSGTITDSTVRRRLAKNRQPQVIVRPSISSDHQTHRPKQIPSL</sequence>
<dbReference type="EMBL" id="LAYC01000001">
    <property type="protein sequence ID" value="KYK60061.1"/>
    <property type="molecule type" value="Genomic_DNA"/>
</dbReference>
<feature type="compositionally biased region" description="Polar residues" evidence="1">
    <location>
        <begin position="139"/>
        <end position="150"/>
    </location>
</feature>
<protein>
    <submittedName>
        <fullName evidence="2">Uncharacterized protein</fullName>
    </submittedName>
</protein>
<feature type="region of interest" description="Disordered" evidence="1">
    <location>
        <begin position="85"/>
        <end position="185"/>
    </location>
</feature>
<dbReference type="RefSeq" id="XP_040659413.1">
    <property type="nucleotide sequence ID" value="XM_040798530.1"/>
</dbReference>
<evidence type="ECO:0000313" key="3">
    <source>
        <dbReference type="Proteomes" id="UP000076580"/>
    </source>
</evidence>
<accession>A0A151GSM1</accession>
<proteinExistence type="predicted"/>
<evidence type="ECO:0000256" key="1">
    <source>
        <dbReference type="SAM" id="MobiDB-lite"/>
    </source>
</evidence>
<dbReference type="InParanoid" id="A0A151GSM1"/>
<evidence type="ECO:0000313" key="2">
    <source>
        <dbReference type="EMBL" id="KYK60061.1"/>
    </source>
</evidence>
<keyword evidence="3" id="KW-1185">Reference proteome</keyword>
<dbReference type="AlphaFoldDB" id="A0A151GSM1"/>
<gene>
    <name evidence="2" type="ORF">DCS_01195</name>
</gene>
<feature type="compositionally biased region" description="Polar residues" evidence="1">
    <location>
        <begin position="111"/>
        <end position="123"/>
    </location>
</feature>
<comment type="caution">
    <text evidence="2">The sequence shown here is derived from an EMBL/GenBank/DDBJ whole genome shotgun (WGS) entry which is preliminary data.</text>
</comment>
<organism evidence="2 3">
    <name type="scientific">Drechmeria coniospora</name>
    <name type="common">Nematophagous fungus</name>
    <name type="synonym">Meria coniospora</name>
    <dbReference type="NCBI Taxonomy" id="98403"/>
    <lineage>
        <taxon>Eukaryota</taxon>
        <taxon>Fungi</taxon>
        <taxon>Dikarya</taxon>
        <taxon>Ascomycota</taxon>
        <taxon>Pezizomycotina</taxon>
        <taxon>Sordariomycetes</taxon>
        <taxon>Hypocreomycetidae</taxon>
        <taxon>Hypocreales</taxon>
        <taxon>Ophiocordycipitaceae</taxon>
        <taxon>Drechmeria</taxon>
    </lineage>
</organism>
<dbReference type="GeneID" id="63713838"/>